<organism evidence="2 3">
    <name type="scientific">Rhodanobacter thiooxydans</name>
    <dbReference type="NCBI Taxonomy" id="416169"/>
    <lineage>
        <taxon>Bacteria</taxon>
        <taxon>Pseudomonadati</taxon>
        <taxon>Pseudomonadota</taxon>
        <taxon>Gammaproteobacteria</taxon>
        <taxon>Lysobacterales</taxon>
        <taxon>Rhodanobacteraceae</taxon>
        <taxon>Rhodanobacter</taxon>
    </lineage>
</organism>
<gene>
    <name evidence="2" type="ORF">RHOFW104T7_00640</name>
</gene>
<accession>A0A154QFM0</accession>
<dbReference type="Proteomes" id="UP000076131">
    <property type="component" value="Unassembled WGS sequence"/>
</dbReference>
<proteinExistence type="predicted"/>
<dbReference type="eggNOG" id="COG4694">
    <property type="taxonomic scope" value="Bacteria"/>
</dbReference>
<dbReference type="AlphaFoldDB" id="A0A154QFM0"/>
<sequence>MLRRIESISQSAVWDGYDGRTSPAPDFARYNLIYGWNASGKTTLSRVFGLLNKSSPNRLPTGAFVRVSVGQDVLDSRKEQDRGRIPVCIFNRDFIDANLQQDDYTRAPALFIVGEDNIRLGNRIASLTRRRERVLTMYRSVQKKQIETNAAKEKAATDLARECGTMLGVRDFRAPNLKTIQHGLTAPGDHLLDAATLQVLVNQARDQSDFAPIRNLPVVLPPLPPGVDDVAGLLRETPRQNTIKRLADDPSLSDWVRTGLRFHEHSTACAFCGNDAAQALEAYADHFSDEYRRQHAAITAAIGQLEQPRQAHTFPHEKEWVPDVRAKVREVLSRLLGWEAREGEIRATWAGLLREKLANMETAFTVEAVEDRAPELAVILAELHQAKDDHNLACDELASRLRSAADKVKEHFAARFVLDPGAAEAIAFLSEVEAALGRIKAVGQKIAAQSTAANTELQRSSVATNQINELLKRLLGPSISVEQAQDNRIQFIREGQPATNMSDGERTAISLAYFLVSLGQNGQRLEDLVVFVDDPICSLDANHIYDVAYLLITSLKTCRQLFISTHNSEFFNTIKQDWADRGGKFKPQHVAYLVSRQGGGTSQLLVLPDHLAKFRSDYHHVFYCLRQFQASTSLEVDAYLSCPNLLRRFLEMYLGFRRPTPKGYQTKLDVLFDDEVERRAIARYVDEGSHGASTLRLLEFSDFPAVSREMVERVMQALERVDPDHYSVLVAETT</sequence>
<dbReference type="Pfam" id="PF13166">
    <property type="entry name" value="AAA_13"/>
    <property type="match status" value="2"/>
</dbReference>
<dbReference type="EMBL" id="LVJS01000103">
    <property type="protein sequence ID" value="KZC22449.1"/>
    <property type="molecule type" value="Genomic_DNA"/>
</dbReference>
<feature type="domain" description="Protein CR006 P-loop" evidence="1">
    <location>
        <begin position="240"/>
        <end position="694"/>
    </location>
</feature>
<evidence type="ECO:0000259" key="1">
    <source>
        <dbReference type="Pfam" id="PF13166"/>
    </source>
</evidence>
<dbReference type="SUPFAM" id="SSF52540">
    <property type="entry name" value="P-loop containing nucleoside triphosphate hydrolases"/>
    <property type="match status" value="1"/>
</dbReference>
<reference evidence="2 3" key="1">
    <citation type="journal article" date="2016" name="MBio">
        <title>Lateral Gene Transfer in a Heavy Metal-Contaminated-Groundwater Microbial Community.</title>
        <authorList>
            <person name="Hemme C.L."/>
            <person name="Green S.J."/>
            <person name="Rishishwar L."/>
            <person name="Prakash O."/>
            <person name="Pettenato A."/>
            <person name="Chakraborty R."/>
            <person name="Deutschbauer A.M."/>
            <person name="Van Nostrand J.D."/>
            <person name="Wu L."/>
            <person name="He Z."/>
            <person name="Jordan I.K."/>
            <person name="Hazen T.C."/>
            <person name="Arkin A.P."/>
            <person name="Kostka J.E."/>
            <person name="Zhou J."/>
        </authorList>
    </citation>
    <scope>NUCLEOTIDE SEQUENCE [LARGE SCALE GENOMIC DNA]</scope>
    <source>
        <strain evidence="2 3">FW104-T7</strain>
    </source>
</reference>
<keyword evidence="3" id="KW-1185">Reference proteome</keyword>
<comment type="caution">
    <text evidence="2">The sequence shown here is derived from an EMBL/GenBank/DDBJ whole genome shotgun (WGS) entry which is preliminary data.</text>
</comment>
<evidence type="ECO:0000313" key="3">
    <source>
        <dbReference type="Proteomes" id="UP000076131"/>
    </source>
</evidence>
<name>A0A154QFM0_9GAMM</name>
<protein>
    <recommendedName>
        <fullName evidence="1">Protein CR006 P-loop domain-containing protein</fullName>
    </recommendedName>
</protein>
<dbReference type="InterPro" id="IPR027417">
    <property type="entry name" value="P-loop_NTPase"/>
</dbReference>
<evidence type="ECO:0000313" key="2">
    <source>
        <dbReference type="EMBL" id="KZC22449.1"/>
    </source>
</evidence>
<dbReference type="RefSeq" id="WP_039953496.1">
    <property type="nucleotide sequence ID" value="NZ_LVJS01000103.1"/>
</dbReference>
<feature type="domain" description="Protein CR006 P-loop" evidence="1">
    <location>
        <begin position="17"/>
        <end position="165"/>
    </location>
</feature>
<dbReference type="Gene3D" id="3.40.50.300">
    <property type="entry name" value="P-loop containing nucleotide triphosphate hydrolases"/>
    <property type="match status" value="1"/>
</dbReference>
<dbReference type="InterPro" id="IPR026866">
    <property type="entry name" value="CR006_AAA"/>
</dbReference>